<keyword evidence="5" id="KW-0574">Periplasm</keyword>
<dbReference type="OrthoDB" id="9815444at2"/>
<dbReference type="InterPro" id="IPR006059">
    <property type="entry name" value="SBP"/>
</dbReference>
<sequence length="385" mass="41290">MGEMDRKLSKQSCSSDKGEPHVSRRDAIKGGTMFAAALMTGYGGGVIATASAATAANADPYPFPDLSGKTITFVDYGGAGARAMEEAYTRPFAEGTKVTILHDAPFEPAKVKAQVEANQVTWDVVNGDPLTSISFCHDGLLEPLDPSLLEGIDPKYHSGTCVVPVDTYASVLAYDSSKFADNPPASWADYFDTKKYPGKRGMWTAIYLNQLEIALLGDGVAPADLYPLDIDRAIAKLDSIKGDIVFYDSLSQSQEQMVAQSVVMSNAAAQRARAATDNGAPFKPVWNQAVLAWECYGIPKGSPNKEAAVELLKYMATPEAQSRVAGLLGMGSTSKNPVPVANLSANQQLWLPSTENTKDAVTMNPEWWATHYDEAVAKFTAWIAG</sequence>
<dbReference type="GO" id="GO:0030975">
    <property type="term" value="F:thiamine binding"/>
    <property type="evidence" value="ECO:0007669"/>
    <property type="project" value="TreeGrafter"/>
</dbReference>
<evidence type="ECO:0000256" key="5">
    <source>
        <dbReference type="ARBA" id="ARBA00022764"/>
    </source>
</evidence>
<evidence type="ECO:0000256" key="2">
    <source>
        <dbReference type="ARBA" id="ARBA00008520"/>
    </source>
</evidence>
<comment type="subcellular location">
    <subcellularLocation>
        <location evidence="1">Periplasm</location>
    </subcellularLocation>
</comment>
<evidence type="ECO:0000256" key="3">
    <source>
        <dbReference type="ARBA" id="ARBA00022448"/>
    </source>
</evidence>
<keyword evidence="8" id="KW-1185">Reference proteome</keyword>
<comment type="caution">
    <text evidence="7">The sequence shown here is derived from an EMBL/GenBank/DDBJ whole genome shotgun (WGS) entry which is preliminary data.</text>
</comment>
<dbReference type="PANTHER" id="PTHR30006:SF3">
    <property type="entry name" value="THIAMINE-BINDING PERIPLASMIC PROTEIN"/>
    <property type="match status" value="1"/>
</dbReference>
<evidence type="ECO:0000313" key="7">
    <source>
        <dbReference type="EMBL" id="RUM98289.1"/>
    </source>
</evidence>
<dbReference type="Pfam" id="PF13416">
    <property type="entry name" value="SBP_bac_8"/>
    <property type="match status" value="1"/>
</dbReference>
<keyword evidence="4" id="KW-0732">Signal</keyword>
<organism evidence="7 8">
    <name type="scientific">Borborobacter arsenicus</name>
    <dbReference type="NCBI Taxonomy" id="1851146"/>
    <lineage>
        <taxon>Bacteria</taxon>
        <taxon>Pseudomonadati</taxon>
        <taxon>Pseudomonadota</taxon>
        <taxon>Alphaproteobacteria</taxon>
        <taxon>Hyphomicrobiales</taxon>
        <taxon>Phyllobacteriaceae</taxon>
        <taxon>Borborobacter</taxon>
    </lineage>
</organism>
<proteinExistence type="inferred from homology"/>
<evidence type="ECO:0000256" key="6">
    <source>
        <dbReference type="SAM" id="MobiDB-lite"/>
    </source>
</evidence>
<evidence type="ECO:0000313" key="8">
    <source>
        <dbReference type="Proteomes" id="UP000281647"/>
    </source>
</evidence>
<dbReference type="Gene3D" id="3.40.190.10">
    <property type="entry name" value="Periplasmic binding protein-like II"/>
    <property type="match status" value="2"/>
</dbReference>
<dbReference type="EMBL" id="RKST01000007">
    <property type="protein sequence ID" value="RUM98289.1"/>
    <property type="molecule type" value="Genomic_DNA"/>
</dbReference>
<dbReference type="PROSITE" id="PS51318">
    <property type="entry name" value="TAT"/>
    <property type="match status" value="1"/>
</dbReference>
<feature type="region of interest" description="Disordered" evidence="6">
    <location>
        <begin position="1"/>
        <end position="25"/>
    </location>
</feature>
<dbReference type="GO" id="GO:0030976">
    <property type="term" value="F:thiamine pyrophosphate binding"/>
    <property type="evidence" value="ECO:0007669"/>
    <property type="project" value="TreeGrafter"/>
</dbReference>
<evidence type="ECO:0000256" key="4">
    <source>
        <dbReference type="ARBA" id="ARBA00022729"/>
    </source>
</evidence>
<dbReference type="PANTHER" id="PTHR30006">
    <property type="entry name" value="THIAMINE-BINDING PERIPLASMIC PROTEIN-RELATED"/>
    <property type="match status" value="1"/>
</dbReference>
<dbReference type="AlphaFoldDB" id="A0A432V805"/>
<keyword evidence="3" id="KW-0813">Transport</keyword>
<name>A0A432V805_9HYPH</name>
<dbReference type="SUPFAM" id="SSF53850">
    <property type="entry name" value="Periplasmic binding protein-like II"/>
    <property type="match status" value="1"/>
</dbReference>
<protein>
    <submittedName>
        <fullName evidence="7">Extracellular solute-binding protein</fullName>
    </submittedName>
</protein>
<dbReference type="InterPro" id="IPR006311">
    <property type="entry name" value="TAT_signal"/>
</dbReference>
<dbReference type="GO" id="GO:0030288">
    <property type="term" value="C:outer membrane-bounded periplasmic space"/>
    <property type="evidence" value="ECO:0007669"/>
    <property type="project" value="TreeGrafter"/>
</dbReference>
<comment type="similarity">
    <text evidence="2">Belongs to the bacterial solute-binding protein 1 family.</text>
</comment>
<feature type="compositionally biased region" description="Basic and acidic residues" evidence="6">
    <location>
        <begin position="16"/>
        <end position="25"/>
    </location>
</feature>
<dbReference type="Proteomes" id="UP000281647">
    <property type="component" value="Unassembled WGS sequence"/>
</dbReference>
<reference evidence="7 8" key="1">
    <citation type="submission" date="2018-11" db="EMBL/GenBank/DDBJ databases">
        <title>Pseudaminobacter arsenicus sp. nov., an arsenic-resistant bacterium isolated from arsenic-rich aquifers.</title>
        <authorList>
            <person name="Mu Y."/>
        </authorList>
    </citation>
    <scope>NUCLEOTIDE SEQUENCE [LARGE SCALE GENOMIC DNA]</scope>
    <source>
        <strain evidence="7 8">CB3</strain>
    </source>
</reference>
<evidence type="ECO:0000256" key="1">
    <source>
        <dbReference type="ARBA" id="ARBA00004418"/>
    </source>
</evidence>
<dbReference type="GO" id="GO:0015888">
    <property type="term" value="P:thiamine transport"/>
    <property type="evidence" value="ECO:0007669"/>
    <property type="project" value="TreeGrafter"/>
</dbReference>
<accession>A0A432V805</accession>
<gene>
    <name evidence="7" type="ORF">EET67_09345</name>
</gene>